<reference evidence="1 2" key="1">
    <citation type="journal article" date="2022" name="Genome Biol. Evol.">
        <title>The Spruce Budworm Genome: Reconstructing the Evolutionary History of Antifreeze Proteins.</title>
        <authorList>
            <person name="Beliveau C."/>
            <person name="Gagne P."/>
            <person name="Picq S."/>
            <person name="Vernygora O."/>
            <person name="Keeling C.I."/>
            <person name="Pinkney K."/>
            <person name="Doucet D."/>
            <person name="Wen F."/>
            <person name="Johnston J.S."/>
            <person name="Maaroufi H."/>
            <person name="Boyle B."/>
            <person name="Laroche J."/>
            <person name="Dewar K."/>
            <person name="Juretic N."/>
            <person name="Blackburn G."/>
            <person name="Nisole A."/>
            <person name="Brunet B."/>
            <person name="Brandao M."/>
            <person name="Lumley L."/>
            <person name="Duan J."/>
            <person name="Quan G."/>
            <person name="Lucarotti C.J."/>
            <person name="Roe A.D."/>
            <person name="Sperling F.A.H."/>
            <person name="Levesque R.C."/>
            <person name="Cusson M."/>
        </authorList>
    </citation>
    <scope>NUCLEOTIDE SEQUENCE [LARGE SCALE GENOMIC DNA]</scope>
    <source>
        <strain evidence="1">Glfc:IPQL:Cfum</strain>
    </source>
</reference>
<evidence type="ECO:0000313" key="2">
    <source>
        <dbReference type="Proteomes" id="UP001064048"/>
    </source>
</evidence>
<organism evidence="1 2">
    <name type="scientific">Choristoneura fumiferana</name>
    <name type="common">Spruce budworm moth</name>
    <name type="synonym">Archips fumiferana</name>
    <dbReference type="NCBI Taxonomy" id="7141"/>
    <lineage>
        <taxon>Eukaryota</taxon>
        <taxon>Metazoa</taxon>
        <taxon>Ecdysozoa</taxon>
        <taxon>Arthropoda</taxon>
        <taxon>Hexapoda</taxon>
        <taxon>Insecta</taxon>
        <taxon>Pterygota</taxon>
        <taxon>Neoptera</taxon>
        <taxon>Endopterygota</taxon>
        <taxon>Lepidoptera</taxon>
        <taxon>Glossata</taxon>
        <taxon>Ditrysia</taxon>
        <taxon>Tortricoidea</taxon>
        <taxon>Tortricidae</taxon>
        <taxon>Tortricinae</taxon>
        <taxon>Choristoneura</taxon>
    </lineage>
</organism>
<dbReference type="Proteomes" id="UP001064048">
    <property type="component" value="Chromosome 24"/>
</dbReference>
<accession>A0ACC0K8G9</accession>
<evidence type="ECO:0000313" key="1">
    <source>
        <dbReference type="EMBL" id="KAI8432696.1"/>
    </source>
</evidence>
<proteinExistence type="predicted"/>
<protein>
    <submittedName>
        <fullName evidence="1">Uncharacterized protein</fullName>
    </submittedName>
</protein>
<gene>
    <name evidence="1" type="ORF">MSG28_013659</name>
</gene>
<name>A0ACC0K8G9_CHOFU</name>
<comment type="caution">
    <text evidence="1">The sequence shown here is derived from an EMBL/GenBank/DDBJ whole genome shotgun (WGS) entry which is preliminary data.</text>
</comment>
<sequence length="129" mass="14588">MENEQMGLLMMKSVYCLLILSAVMAVQPALVNPSTRANLNIGVIYPGDRLLSRSYLYRPAVVNTVQSEDFIYRGNLTTRISAIQAVEYGYTQFANIWIINGGINQANVTLRVQSQVSRGYYYLIDIWGR</sequence>
<dbReference type="EMBL" id="CM046124">
    <property type="protein sequence ID" value="KAI8432696.1"/>
    <property type="molecule type" value="Genomic_DNA"/>
</dbReference>
<keyword evidence="2" id="KW-1185">Reference proteome</keyword>